<evidence type="ECO:0000313" key="2">
    <source>
        <dbReference type="EMBL" id="AXY74382.1"/>
    </source>
</evidence>
<dbReference type="InterPro" id="IPR029045">
    <property type="entry name" value="ClpP/crotonase-like_dom_sf"/>
</dbReference>
<gene>
    <name evidence="2" type="ORF">D3H65_10505</name>
</gene>
<dbReference type="AlphaFoldDB" id="A0A3B7MIZ3"/>
<proteinExistence type="predicted"/>
<dbReference type="GO" id="GO:0008236">
    <property type="term" value="F:serine-type peptidase activity"/>
    <property type="evidence" value="ECO:0007669"/>
    <property type="project" value="InterPro"/>
</dbReference>
<dbReference type="Gene3D" id="3.30.750.170">
    <property type="match status" value="1"/>
</dbReference>
<dbReference type="CDD" id="cd07561">
    <property type="entry name" value="Peptidase_S41_CPP_like"/>
    <property type="match status" value="1"/>
</dbReference>
<dbReference type="GO" id="GO:0030288">
    <property type="term" value="C:outer membrane-bounded periplasmic space"/>
    <property type="evidence" value="ECO:0007669"/>
    <property type="project" value="TreeGrafter"/>
</dbReference>
<dbReference type="SUPFAM" id="SSF50156">
    <property type="entry name" value="PDZ domain-like"/>
    <property type="match status" value="1"/>
</dbReference>
<dbReference type="Pfam" id="PF18294">
    <property type="entry name" value="Pept_S41_N"/>
    <property type="match status" value="1"/>
</dbReference>
<dbReference type="PANTHER" id="PTHR32060:SF30">
    <property type="entry name" value="CARBOXY-TERMINAL PROCESSING PROTEASE CTPA"/>
    <property type="match status" value="1"/>
</dbReference>
<dbReference type="Pfam" id="PF03572">
    <property type="entry name" value="Peptidase_S41"/>
    <property type="match status" value="1"/>
</dbReference>
<dbReference type="GO" id="GO:0004175">
    <property type="term" value="F:endopeptidase activity"/>
    <property type="evidence" value="ECO:0007669"/>
    <property type="project" value="TreeGrafter"/>
</dbReference>
<name>A0A3B7MIZ3_9BACT</name>
<accession>A0A3B7MIZ3</accession>
<feature type="domain" description="Tail specific protease" evidence="1">
    <location>
        <begin position="209"/>
        <end position="413"/>
    </location>
</feature>
<dbReference type="InterPro" id="IPR041613">
    <property type="entry name" value="Pept_S41_N"/>
</dbReference>
<dbReference type="GO" id="GO:0007165">
    <property type="term" value="P:signal transduction"/>
    <property type="evidence" value="ECO:0007669"/>
    <property type="project" value="TreeGrafter"/>
</dbReference>
<keyword evidence="3" id="KW-1185">Reference proteome</keyword>
<dbReference type="InterPro" id="IPR005151">
    <property type="entry name" value="Tail-specific_protease"/>
</dbReference>
<dbReference type="GO" id="GO:0006508">
    <property type="term" value="P:proteolysis"/>
    <property type="evidence" value="ECO:0007669"/>
    <property type="project" value="InterPro"/>
</dbReference>
<dbReference type="SUPFAM" id="SSF52096">
    <property type="entry name" value="ClpP/crotonase"/>
    <property type="match status" value="1"/>
</dbReference>
<organism evidence="2 3">
    <name type="scientific">Paraflavitalea soli</name>
    <dbReference type="NCBI Taxonomy" id="2315862"/>
    <lineage>
        <taxon>Bacteria</taxon>
        <taxon>Pseudomonadati</taxon>
        <taxon>Bacteroidota</taxon>
        <taxon>Chitinophagia</taxon>
        <taxon>Chitinophagales</taxon>
        <taxon>Chitinophagaceae</taxon>
        <taxon>Paraflavitalea</taxon>
    </lineage>
</organism>
<dbReference type="EMBL" id="CP032157">
    <property type="protein sequence ID" value="AXY74382.1"/>
    <property type="molecule type" value="Genomic_DNA"/>
</dbReference>
<evidence type="ECO:0000259" key="1">
    <source>
        <dbReference type="SMART" id="SM00245"/>
    </source>
</evidence>
<dbReference type="Proteomes" id="UP000263900">
    <property type="component" value="Chromosome"/>
</dbReference>
<evidence type="ECO:0000313" key="3">
    <source>
        <dbReference type="Proteomes" id="UP000263900"/>
    </source>
</evidence>
<dbReference type="SMART" id="SM00245">
    <property type="entry name" value="TSPc"/>
    <property type="match status" value="1"/>
</dbReference>
<dbReference type="Gene3D" id="3.90.226.10">
    <property type="entry name" value="2-enoyl-CoA Hydratase, Chain A, domain 1"/>
    <property type="match status" value="1"/>
</dbReference>
<sequence>MTYLIEGNSYKPGIRMGSKWLVIILLSVVSRQSLFCSKKNTPFVPTDQLGIDNKWVYDTLKRYYYWADEITGKPDYTLPTDQFFRKLLSANDRFSWISDRSTVGPSKTTAGLFGFQYSLITHPFDAQQLVGVITLVVPDSYAGRQQLKRGMFFSKINDKTITPQNMQSLVTELQSNSSAVLRLAALNSDGTALIDSARVAFQSGYVDDKCVYATKLFEKQGLKTGYLAYFLCSESEDVLMLEAIQKLKNSNVTELILDLRYNPGGSVASSAKLAVTLVPSFNPDQVYVTFKGNRNGGTIKQSFRQTIAFSGSNSGKDMNELKSHNLGLQRVFILTSGATVSAAELLCNSLKPYLQVIRIGATTHGKDEASFLLEDTRNPRQVQWMMMPTIYKVFDANDRGGYSNGLQPDHVVNDFAQLPLSQDLGFPGDTSLDKALTLIYGSTQVGVTPLRQRTFQFSDIKSWYSSGAEVIPGVEMMRPR</sequence>
<dbReference type="PANTHER" id="PTHR32060">
    <property type="entry name" value="TAIL-SPECIFIC PROTEASE"/>
    <property type="match status" value="1"/>
</dbReference>
<dbReference type="OrthoDB" id="7168509at2"/>
<protein>
    <recommendedName>
        <fullName evidence="1">Tail specific protease domain-containing protein</fullName>
    </recommendedName>
</protein>
<dbReference type="Gene3D" id="2.30.42.10">
    <property type="match status" value="1"/>
</dbReference>
<dbReference type="InterPro" id="IPR036034">
    <property type="entry name" value="PDZ_sf"/>
</dbReference>
<dbReference type="KEGG" id="pseg:D3H65_10505"/>
<dbReference type="RefSeq" id="WP_119050269.1">
    <property type="nucleotide sequence ID" value="NZ_CP032157.1"/>
</dbReference>
<reference evidence="2 3" key="1">
    <citation type="submission" date="2018-09" db="EMBL/GenBank/DDBJ databases">
        <title>Genome sequencing of strain 6GH32-13.</title>
        <authorList>
            <person name="Weon H.-Y."/>
            <person name="Heo J."/>
            <person name="Kwon S.-W."/>
        </authorList>
    </citation>
    <scope>NUCLEOTIDE SEQUENCE [LARGE SCALE GENOMIC DNA]</scope>
    <source>
        <strain evidence="2 3">5GH32-13</strain>
    </source>
</reference>